<comment type="subcellular location">
    <subcellularLocation>
        <location evidence="1 7">Cytoplasm</location>
    </subcellularLocation>
</comment>
<dbReference type="PIRSF" id="PIRSF003107">
    <property type="entry name" value="PhoU"/>
    <property type="match status" value="1"/>
</dbReference>
<dbReference type="NCBIfam" id="TIGR02135">
    <property type="entry name" value="phoU_full"/>
    <property type="match status" value="1"/>
</dbReference>
<dbReference type="GO" id="GO:0005737">
    <property type="term" value="C:cytoplasm"/>
    <property type="evidence" value="ECO:0007669"/>
    <property type="project" value="UniProtKB-SubCell"/>
</dbReference>
<keyword evidence="11" id="KW-1185">Reference proteome</keyword>
<feature type="domain" description="PhoU" evidence="9">
    <location>
        <begin position="17"/>
        <end position="103"/>
    </location>
</feature>
<feature type="domain" description="PhoU" evidence="9">
    <location>
        <begin position="116"/>
        <end position="200"/>
    </location>
</feature>
<evidence type="ECO:0000256" key="7">
    <source>
        <dbReference type="PIRNR" id="PIRNR003107"/>
    </source>
</evidence>
<dbReference type="PANTHER" id="PTHR42930">
    <property type="entry name" value="PHOSPHATE-SPECIFIC TRANSPORT SYSTEM ACCESSORY PROTEIN PHOU"/>
    <property type="match status" value="1"/>
</dbReference>
<dbReference type="GO" id="GO:0045936">
    <property type="term" value="P:negative regulation of phosphate metabolic process"/>
    <property type="evidence" value="ECO:0007669"/>
    <property type="project" value="InterPro"/>
</dbReference>
<proteinExistence type="inferred from homology"/>
<gene>
    <name evidence="10" type="ordered locus">Halha_0845</name>
</gene>
<dbReference type="SUPFAM" id="SSF109755">
    <property type="entry name" value="PhoU-like"/>
    <property type="match status" value="1"/>
</dbReference>
<evidence type="ECO:0000259" key="9">
    <source>
        <dbReference type="Pfam" id="PF01895"/>
    </source>
</evidence>
<dbReference type="STRING" id="748449.Halha_0845"/>
<dbReference type="PANTHER" id="PTHR42930:SF3">
    <property type="entry name" value="PHOSPHATE-SPECIFIC TRANSPORT SYSTEM ACCESSORY PROTEIN PHOU"/>
    <property type="match status" value="1"/>
</dbReference>
<evidence type="ECO:0000256" key="4">
    <source>
        <dbReference type="ARBA" id="ARBA00022448"/>
    </source>
</evidence>
<evidence type="ECO:0000256" key="8">
    <source>
        <dbReference type="SAM" id="Coils"/>
    </source>
</evidence>
<dbReference type="InterPro" id="IPR028366">
    <property type="entry name" value="PhoU"/>
</dbReference>
<dbReference type="Proteomes" id="UP000010880">
    <property type="component" value="Chromosome"/>
</dbReference>
<evidence type="ECO:0000256" key="2">
    <source>
        <dbReference type="ARBA" id="ARBA00008107"/>
    </source>
</evidence>
<dbReference type="KEGG" id="hhl:Halha_0845"/>
<dbReference type="PATRIC" id="fig|748449.3.peg.803"/>
<accession>L0K9Q6</accession>
<dbReference type="GO" id="GO:0006817">
    <property type="term" value="P:phosphate ion transport"/>
    <property type="evidence" value="ECO:0007669"/>
    <property type="project" value="UniProtKB-KW"/>
</dbReference>
<name>L0K9Q6_HALHC</name>
<protein>
    <recommendedName>
        <fullName evidence="7">Phosphate-specific transport system accessory protein PhoU</fullName>
    </recommendedName>
</protein>
<comment type="subunit">
    <text evidence="3 7">Homodimer.</text>
</comment>
<evidence type="ECO:0000313" key="10">
    <source>
        <dbReference type="EMBL" id="AGB40813.1"/>
    </source>
</evidence>
<evidence type="ECO:0000256" key="6">
    <source>
        <dbReference type="ARBA" id="ARBA00022592"/>
    </source>
</evidence>
<dbReference type="GO" id="GO:0030643">
    <property type="term" value="P:intracellular phosphate ion homeostasis"/>
    <property type="evidence" value="ECO:0007669"/>
    <property type="project" value="InterPro"/>
</dbReference>
<feature type="coiled-coil region" evidence="8">
    <location>
        <begin position="138"/>
        <end position="165"/>
    </location>
</feature>
<keyword evidence="8" id="KW-0175">Coiled coil</keyword>
<dbReference type="HOGENOM" id="CLU_078518_3_0_9"/>
<comment type="function">
    <text evidence="7">Plays a role in the regulation of phosphate uptake.</text>
</comment>
<evidence type="ECO:0000256" key="5">
    <source>
        <dbReference type="ARBA" id="ARBA00022490"/>
    </source>
</evidence>
<reference evidence="11" key="1">
    <citation type="submission" date="2012-02" db="EMBL/GenBank/DDBJ databases">
        <title>The complete genome of Halobacteroides halobius DSM 5150.</title>
        <authorList>
            <person name="Lucas S."/>
            <person name="Copeland A."/>
            <person name="Lapidus A."/>
            <person name="Glavina del Rio T."/>
            <person name="Dalin E."/>
            <person name="Tice H."/>
            <person name="Bruce D."/>
            <person name="Goodwin L."/>
            <person name="Pitluck S."/>
            <person name="Peters L."/>
            <person name="Mikhailova N."/>
            <person name="Gu W."/>
            <person name="Kyrpides N."/>
            <person name="Mavromatis K."/>
            <person name="Ivanova N."/>
            <person name="Brettin T."/>
            <person name="Detter J.C."/>
            <person name="Han C."/>
            <person name="Larimer F."/>
            <person name="Land M."/>
            <person name="Hauser L."/>
            <person name="Markowitz V."/>
            <person name="Cheng J.-F."/>
            <person name="Hugenholtz P."/>
            <person name="Woyke T."/>
            <person name="Wu D."/>
            <person name="Tindall B."/>
            <person name="Pomrenke H."/>
            <person name="Brambilla E."/>
            <person name="Klenk H.-P."/>
            <person name="Eisen J.A."/>
        </authorList>
    </citation>
    <scope>NUCLEOTIDE SEQUENCE [LARGE SCALE GENOMIC DNA]</scope>
    <source>
        <strain evidence="11">ATCC 35273 / DSM 5150 / MD-1</strain>
    </source>
</reference>
<dbReference type="InterPro" id="IPR038078">
    <property type="entry name" value="PhoU-like_sf"/>
</dbReference>
<comment type="similarity">
    <text evidence="2 7">Belongs to the PhoU family.</text>
</comment>
<dbReference type="Pfam" id="PF01895">
    <property type="entry name" value="PhoU"/>
    <property type="match status" value="2"/>
</dbReference>
<sequence length="212" mass="24821">MRHSFQQELKELNDNLVKLGIMVEEAIYYAINSLRYNKNDLAQQVINNDSKIDDFQLNIEEECTQLIALQQPVAKDLRRIVSISKISSNLERIGDLAQNIAQITLELNPTRLPNDLLQLAEMVYKMVYQTLTAFVGDNIRLARKIARWDKEIDKLEQELTEKLLKQMNKNPQSLTTKNHLLFIIRYLERIADYATNICEETIYMLKGVREEY</sequence>
<evidence type="ECO:0000256" key="1">
    <source>
        <dbReference type="ARBA" id="ARBA00004496"/>
    </source>
</evidence>
<dbReference type="RefSeq" id="WP_015326538.1">
    <property type="nucleotide sequence ID" value="NC_019978.1"/>
</dbReference>
<evidence type="ECO:0000256" key="3">
    <source>
        <dbReference type="ARBA" id="ARBA00011738"/>
    </source>
</evidence>
<dbReference type="FunFam" id="1.20.58.220:FF:000004">
    <property type="entry name" value="Phosphate-specific transport system accessory protein PhoU"/>
    <property type="match status" value="1"/>
</dbReference>
<dbReference type="Gene3D" id="1.20.58.220">
    <property type="entry name" value="Phosphate transport system protein phou homolog 2, domain 2"/>
    <property type="match status" value="1"/>
</dbReference>
<dbReference type="eggNOG" id="COG0704">
    <property type="taxonomic scope" value="Bacteria"/>
</dbReference>
<dbReference type="AlphaFoldDB" id="L0K9Q6"/>
<dbReference type="InterPro" id="IPR026022">
    <property type="entry name" value="PhoU_dom"/>
</dbReference>
<keyword evidence="6 7" id="KW-0592">Phosphate transport</keyword>
<evidence type="ECO:0000313" key="11">
    <source>
        <dbReference type="Proteomes" id="UP000010880"/>
    </source>
</evidence>
<keyword evidence="5 7" id="KW-0963">Cytoplasm</keyword>
<organism evidence="10 11">
    <name type="scientific">Halobacteroides halobius (strain ATCC 35273 / DSM 5150 / MD-1)</name>
    <dbReference type="NCBI Taxonomy" id="748449"/>
    <lineage>
        <taxon>Bacteria</taxon>
        <taxon>Bacillati</taxon>
        <taxon>Bacillota</taxon>
        <taxon>Clostridia</taxon>
        <taxon>Halanaerobiales</taxon>
        <taxon>Halobacteroidaceae</taxon>
        <taxon>Halobacteroides</taxon>
    </lineage>
</organism>
<keyword evidence="4 7" id="KW-0813">Transport</keyword>
<dbReference type="EMBL" id="CP003359">
    <property type="protein sequence ID" value="AGB40813.1"/>
    <property type="molecule type" value="Genomic_DNA"/>
</dbReference>